<dbReference type="InterPro" id="IPR006674">
    <property type="entry name" value="HD_domain"/>
</dbReference>
<name>A0A6F9DQY0_9ASCI</name>
<reference evidence="3" key="1">
    <citation type="submission" date="2020-04" db="EMBL/GenBank/DDBJ databases">
        <authorList>
            <person name="Neveu A P."/>
        </authorList>
    </citation>
    <scope>NUCLEOTIDE SEQUENCE</scope>
    <source>
        <tissue evidence="3">Whole embryo</tissue>
    </source>
</reference>
<dbReference type="InterPro" id="IPR003607">
    <property type="entry name" value="HD/PDEase_dom"/>
</dbReference>
<dbReference type="Gene3D" id="1.10.3210.10">
    <property type="entry name" value="Hypothetical protein af1432"/>
    <property type="match status" value="1"/>
</dbReference>
<dbReference type="PANTHER" id="PTHR11373">
    <property type="entry name" value="DEOXYNUCLEOSIDE TRIPHOSPHATE TRIPHOSPHOHYDROLASE"/>
    <property type="match status" value="1"/>
</dbReference>
<dbReference type="SUPFAM" id="SSF109604">
    <property type="entry name" value="HD-domain/PDEase-like"/>
    <property type="match status" value="1"/>
</dbReference>
<sequence>MDAAAEEDMFFTLSQESAQSVRFESNQYEELDTKIFNDPIHGHIELHPLLVKVIDTPQFQRLRNIKQLGANYYVYPGASHHRFEHCIGTCHLAGKLARHLQTKQPYLQISKEDILCVKMAALIHDLGHGPFSHMFDMDFLPRMRQGADVMHEKTSCMMFDYLIDDNNLMKDFEEYNLSETDITFIKEMVFGPLNDDNNNVSMDNGGNLTWKYVGRPKEKSFLYEIVSNQRNKVDVDKWDYFARDCHHLGIKNSFDHNRFIRFCRVLTVQGENPQICARDKECFNVYHMFHVRNTLHRVAYQHKCKTAIEAMICDAMCLADKHIFYTGENGRKYTISMAVDDPVSFTKLTDNVFYEILNSTNNHEDMIKAKSILDRILKRQLYSFVGVAKPVRGDVKGKYAECATMQENIAAFDNAIHKDDIVVKVKNFNYGMKRKNPCDEFRFYSKSNPNKPYRIRREEVSEMLPNTFEDCEILVYCKSPEKLESAKDCFEKWCKAKNYRLPQTKNGVNDALTPLKREETAVGHVAKRRKLEM</sequence>
<dbReference type="GO" id="GO:0005634">
    <property type="term" value="C:nucleus"/>
    <property type="evidence" value="ECO:0007669"/>
    <property type="project" value="TreeGrafter"/>
</dbReference>
<dbReference type="GO" id="GO:0051607">
    <property type="term" value="P:defense response to virus"/>
    <property type="evidence" value="ECO:0007669"/>
    <property type="project" value="TreeGrafter"/>
</dbReference>
<evidence type="ECO:0000256" key="1">
    <source>
        <dbReference type="ARBA" id="ARBA00005776"/>
    </source>
</evidence>
<dbReference type="SMART" id="SM00471">
    <property type="entry name" value="HDc"/>
    <property type="match status" value="1"/>
</dbReference>
<dbReference type="PANTHER" id="PTHR11373:SF4">
    <property type="entry name" value="DEOXYNUCLEOSIDE TRIPHOSPHATE TRIPHOSPHOHYDROLASE SAMHD1"/>
    <property type="match status" value="1"/>
</dbReference>
<keyword evidence="3" id="KW-0378">Hydrolase</keyword>
<dbReference type="GO" id="GO:0045088">
    <property type="term" value="P:regulation of innate immune response"/>
    <property type="evidence" value="ECO:0007669"/>
    <property type="project" value="TreeGrafter"/>
</dbReference>
<dbReference type="EMBL" id="LR789992">
    <property type="protein sequence ID" value="CAB3265854.1"/>
    <property type="molecule type" value="mRNA"/>
</dbReference>
<proteinExistence type="evidence at transcript level"/>
<dbReference type="GO" id="GO:0006203">
    <property type="term" value="P:dGTP catabolic process"/>
    <property type="evidence" value="ECO:0007669"/>
    <property type="project" value="TreeGrafter"/>
</dbReference>
<feature type="domain" description="HD/PDEase" evidence="2">
    <location>
        <begin position="78"/>
        <end position="328"/>
    </location>
</feature>
<comment type="similarity">
    <text evidence="1">Belongs to the SAMHD1 family.</text>
</comment>
<dbReference type="InterPro" id="IPR050135">
    <property type="entry name" value="dGTPase-like"/>
</dbReference>
<dbReference type="GO" id="GO:0008832">
    <property type="term" value="F:dGTPase activity"/>
    <property type="evidence" value="ECO:0007669"/>
    <property type="project" value="TreeGrafter"/>
</dbReference>
<evidence type="ECO:0000313" key="3">
    <source>
        <dbReference type="EMBL" id="CAB3265854.1"/>
    </source>
</evidence>
<dbReference type="Gene3D" id="3.30.70.2760">
    <property type="match status" value="1"/>
</dbReference>
<organism evidence="3">
    <name type="scientific">Phallusia mammillata</name>
    <dbReference type="NCBI Taxonomy" id="59560"/>
    <lineage>
        <taxon>Eukaryota</taxon>
        <taxon>Metazoa</taxon>
        <taxon>Chordata</taxon>
        <taxon>Tunicata</taxon>
        <taxon>Ascidiacea</taxon>
        <taxon>Phlebobranchia</taxon>
        <taxon>Ascidiidae</taxon>
        <taxon>Phallusia</taxon>
    </lineage>
</organism>
<accession>A0A6F9DQY0</accession>
<evidence type="ECO:0000259" key="2">
    <source>
        <dbReference type="SMART" id="SM00471"/>
    </source>
</evidence>
<dbReference type="CDD" id="cd00077">
    <property type="entry name" value="HDc"/>
    <property type="match status" value="1"/>
</dbReference>
<gene>
    <name evidence="3" type="primary">Samhd1</name>
</gene>
<protein>
    <submittedName>
        <fullName evidence="3">Deoxynucleoside triphosphate triphosphohydrolase SAMHD1</fullName>
    </submittedName>
</protein>
<dbReference type="Pfam" id="PF01966">
    <property type="entry name" value="HD"/>
    <property type="match status" value="1"/>
</dbReference>
<dbReference type="AlphaFoldDB" id="A0A6F9DQY0"/>